<organism evidence="1 2">
    <name type="scientific">Novipirellula aureliae</name>
    <dbReference type="NCBI Taxonomy" id="2527966"/>
    <lineage>
        <taxon>Bacteria</taxon>
        <taxon>Pseudomonadati</taxon>
        <taxon>Planctomycetota</taxon>
        <taxon>Planctomycetia</taxon>
        <taxon>Pirellulales</taxon>
        <taxon>Pirellulaceae</taxon>
        <taxon>Novipirellula</taxon>
    </lineage>
</organism>
<dbReference type="AlphaFoldDB" id="A0A5C6E9X1"/>
<dbReference type="EMBL" id="SJPY01000002">
    <property type="protein sequence ID" value="TWU44286.1"/>
    <property type="molecule type" value="Genomic_DNA"/>
</dbReference>
<proteinExistence type="predicted"/>
<name>A0A5C6E9X1_9BACT</name>
<evidence type="ECO:0000313" key="1">
    <source>
        <dbReference type="EMBL" id="TWU44286.1"/>
    </source>
</evidence>
<keyword evidence="2" id="KW-1185">Reference proteome</keyword>
<accession>A0A5C6E9X1</accession>
<comment type="caution">
    <text evidence="1">The sequence shown here is derived from an EMBL/GenBank/DDBJ whole genome shotgun (WGS) entry which is preliminary data.</text>
</comment>
<reference evidence="1 2" key="1">
    <citation type="submission" date="2019-02" db="EMBL/GenBank/DDBJ databases">
        <title>Deep-cultivation of Planctomycetes and their phenomic and genomic characterization uncovers novel biology.</title>
        <authorList>
            <person name="Wiegand S."/>
            <person name="Jogler M."/>
            <person name="Boedeker C."/>
            <person name="Pinto D."/>
            <person name="Vollmers J."/>
            <person name="Rivas-Marin E."/>
            <person name="Kohn T."/>
            <person name="Peeters S.H."/>
            <person name="Heuer A."/>
            <person name="Rast P."/>
            <person name="Oberbeckmann S."/>
            <person name="Bunk B."/>
            <person name="Jeske O."/>
            <person name="Meyerdierks A."/>
            <person name="Storesund J.E."/>
            <person name="Kallscheuer N."/>
            <person name="Luecker S."/>
            <person name="Lage O.M."/>
            <person name="Pohl T."/>
            <person name="Merkel B.J."/>
            <person name="Hornburger P."/>
            <person name="Mueller R.-W."/>
            <person name="Bruemmer F."/>
            <person name="Labrenz M."/>
            <person name="Spormann A.M."/>
            <person name="Op Den Camp H."/>
            <person name="Overmann J."/>
            <person name="Amann R."/>
            <person name="Jetten M.S.M."/>
            <person name="Mascher T."/>
            <person name="Medema M.H."/>
            <person name="Devos D.P."/>
            <person name="Kaster A.-K."/>
            <person name="Ovreas L."/>
            <person name="Rohde M."/>
            <person name="Galperin M.Y."/>
            <person name="Jogler C."/>
        </authorList>
    </citation>
    <scope>NUCLEOTIDE SEQUENCE [LARGE SCALE GENOMIC DNA]</scope>
    <source>
        <strain evidence="1 2">Q31b</strain>
    </source>
</reference>
<protein>
    <submittedName>
        <fullName evidence="1">Uncharacterized protein</fullName>
    </submittedName>
</protein>
<sequence>MAMADGGIRFVNESMDYRAYQALMTLRGKSSDVPFPDCILVESEFYNARTAPIPCRMRRKQMRPIQYCSTRELLGC</sequence>
<gene>
    <name evidence="1" type="ORF">Q31b_18220</name>
</gene>
<dbReference type="Proteomes" id="UP000315471">
    <property type="component" value="Unassembled WGS sequence"/>
</dbReference>
<evidence type="ECO:0000313" key="2">
    <source>
        <dbReference type="Proteomes" id="UP000315471"/>
    </source>
</evidence>